<dbReference type="AlphaFoldDB" id="A0A7W9HF93"/>
<name>A0A7W9HF93_9PSEU</name>
<dbReference type="EMBL" id="JACHMO010000001">
    <property type="protein sequence ID" value="MBB5801183.1"/>
    <property type="molecule type" value="Genomic_DNA"/>
</dbReference>
<keyword evidence="2" id="KW-0472">Membrane</keyword>
<dbReference type="Proteomes" id="UP000552097">
    <property type="component" value="Unassembled WGS sequence"/>
</dbReference>
<keyword evidence="2" id="KW-0812">Transmembrane</keyword>
<keyword evidence="4" id="KW-1185">Reference proteome</keyword>
<organism evidence="3 4">
    <name type="scientific">Saccharothrix ecbatanensis</name>
    <dbReference type="NCBI Taxonomy" id="1105145"/>
    <lineage>
        <taxon>Bacteria</taxon>
        <taxon>Bacillati</taxon>
        <taxon>Actinomycetota</taxon>
        <taxon>Actinomycetes</taxon>
        <taxon>Pseudonocardiales</taxon>
        <taxon>Pseudonocardiaceae</taxon>
        <taxon>Saccharothrix</taxon>
    </lineage>
</organism>
<keyword evidence="2" id="KW-1133">Transmembrane helix</keyword>
<gene>
    <name evidence="3" type="ORF">F4560_000951</name>
</gene>
<dbReference type="Pfam" id="PF19545">
    <property type="entry name" value="DUF6069"/>
    <property type="match status" value="1"/>
</dbReference>
<feature type="transmembrane region" description="Helical" evidence="2">
    <location>
        <begin position="56"/>
        <end position="81"/>
    </location>
</feature>
<feature type="compositionally biased region" description="Basic and acidic residues" evidence="1">
    <location>
        <begin position="1"/>
        <end position="16"/>
    </location>
</feature>
<evidence type="ECO:0000256" key="2">
    <source>
        <dbReference type="SAM" id="Phobius"/>
    </source>
</evidence>
<evidence type="ECO:0000313" key="3">
    <source>
        <dbReference type="EMBL" id="MBB5801183.1"/>
    </source>
</evidence>
<feature type="region of interest" description="Disordered" evidence="1">
    <location>
        <begin position="1"/>
        <end position="31"/>
    </location>
</feature>
<comment type="caution">
    <text evidence="3">The sequence shown here is derived from an EMBL/GenBank/DDBJ whole genome shotgun (WGS) entry which is preliminary data.</text>
</comment>
<dbReference type="RefSeq" id="WP_246477726.1">
    <property type="nucleotide sequence ID" value="NZ_JACHMO010000001.1"/>
</dbReference>
<evidence type="ECO:0000256" key="1">
    <source>
        <dbReference type="SAM" id="MobiDB-lite"/>
    </source>
</evidence>
<evidence type="ECO:0000313" key="4">
    <source>
        <dbReference type="Proteomes" id="UP000552097"/>
    </source>
</evidence>
<accession>A0A7W9HF93</accession>
<feature type="transmembrane region" description="Helical" evidence="2">
    <location>
        <begin position="101"/>
        <end position="122"/>
    </location>
</feature>
<proteinExistence type="predicted"/>
<feature type="transmembrane region" description="Helical" evidence="2">
    <location>
        <begin position="162"/>
        <end position="182"/>
    </location>
</feature>
<protein>
    <submittedName>
        <fullName evidence="3">Uncharacterized protein</fullName>
    </submittedName>
</protein>
<sequence>MTSRMNDHGTRTDQPKDFVVSWPAEDDPPETRALPAVRSDALAGELSLDGFHTGRLWTGGAATALVAGLLAVVGILVARGLLDIAVLAPKGEGAWGNANTLTYALASAVCAFAATGLVQLLLTTTPRAVRFFTWIMVLLTAIAVVLPLSLDVAAESRVFTAVLNATIGLSITALLSGVVGSARRRWNA</sequence>
<reference evidence="3 4" key="1">
    <citation type="submission" date="2020-08" db="EMBL/GenBank/DDBJ databases">
        <title>Sequencing the genomes of 1000 actinobacteria strains.</title>
        <authorList>
            <person name="Klenk H.-P."/>
        </authorList>
    </citation>
    <scope>NUCLEOTIDE SEQUENCE [LARGE SCALE GENOMIC DNA]</scope>
    <source>
        <strain evidence="3 4">DSM 45486</strain>
    </source>
</reference>
<dbReference type="InterPro" id="IPR045713">
    <property type="entry name" value="DUF6069"/>
</dbReference>
<feature type="transmembrane region" description="Helical" evidence="2">
    <location>
        <begin position="131"/>
        <end position="150"/>
    </location>
</feature>